<accession>A0ABP5ANA4</accession>
<comment type="caution">
    <text evidence="3">The sequence shown here is derived from an EMBL/GenBank/DDBJ whole genome shotgun (WGS) entry which is preliminary data.</text>
</comment>
<name>A0ABP5ANA4_9MICC</name>
<feature type="transmembrane region" description="Helical" evidence="2">
    <location>
        <begin position="157"/>
        <end position="178"/>
    </location>
</feature>
<protein>
    <submittedName>
        <fullName evidence="3">Uncharacterized protein</fullName>
    </submittedName>
</protein>
<proteinExistence type="predicted"/>
<feature type="transmembrane region" description="Helical" evidence="2">
    <location>
        <begin position="107"/>
        <end position="126"/>
    </location>
</feature>
<feature type="region of interest" description="Disordered" evidence="1">
    <location>
        <begin position="32"/>
        <end position="83"/>
    </location>
</feature>
<sequence length="189" mass="19387">MLAAMGNHTDSDDYRLYARPTGDQAQESVQIVDDGGTVPSAVGRAAGGSRASGRDNGSARADGSTWGEDAGTSGRADGAHGASVPGGYSASHGLSASDGPWRRFNPYLCAAWALVAMILATGAAWLTGAFDPPSYVSVDPATGRVMEGRPGVIASNLYSMGPFLLLIGLIGAFTLLTVQADGFRRVHGR</sequence>
<keyword evidence="2" id="KW-1133">Transmembrane helix</keyword>
<evidence type="ECO:0000256" key="1">
    <source>
        <dbReference type="SAM" id="MobiDB-lite"/>
    </source>
</evidence>
<keyword evidence="4" id="KW-1185">Reference proteome</keyword>
<feature type="compositionally biased region" description="Low complexity" evidence="1">
    <location>
        <begin position="40"/>
        <end position="61"/>
    </location>
</feature>
<dbReference type="Proteomes" id="UP001500784">
    <property type="component" value="Unassembled WGS sequence"/>
</dbReference>
<evidence type="ECO:0000313" key="4">
    <source>
        <dbReference type="Proteomes" id="UP001500784"/>
    </source>
</evidence>
<dbReference type="EMBL" id="BAAALV010000004">
    <property type="protein sequence ID" value="GAA1917153.1"/>
    <property type="molecule type" value="Genomic_DNA"/>
</dbReference>
<organism evidence="3 4">
    <name type="scientific">Arthrobacter gandavensis</name>
    <dbReference type="NCBI Taxonomy" id="169960"/>
    <lineage>
        <taxon>Bacteria</taxon>
        <taxon>Bacillati</taxon>
        <taxon>Actinomycetota</taxon>
        <taxon>Actinomycetes</taxon>
        <taxon>Micrococcales</taxon>
        <taxon>Micrococcaceae</taxon>
        <taxon>Arthrobacter</taxon>
    </lineage>
</organism>
<evidence type="ECO:0000256" key="2">
    <source>
        <dbReference type="SAM" id="Phobius"/>
    </source>
</evidence>
<gene>
    <name evidence="3" type="ORF">GCM10009688_22750</name>
</gene>
<evidence type="ECO:0000313" key="3">
    <source>
        <dbReference type="EMBL" id="GAA1917153.1"/>
    </source>
</evidence>
<reference evidence="4" key="1">
    <citation type="journal article" date="2019" name="Int. J. Syst. Evol. Microbiol.">
        <title>The Global Catalogue of Microorganisms (GCM) 10K type strain sequencing project: providing services to taxonomists for standard genome sequencing and annotation.</title>
        <authorList>
            <consortium name="The Broad Institute Genomics Platform"/>
            <consortium name="The Broad Institute Genome Sequencing Center for Infectious Disease"/>
            <person name="Wu L."/>
            <person name="Ma J."/>
        </authorList>
    </citation>
    <scope>NUCLEOTIDE SEQUENCE [LARGE SCALE GENOMIC DNA]</scope>
    <source>
        <strain evidence="4">JCM 13316</strain>
    </source>
</reference>
<keyword evidence="2" id="KW-0812">Transmembrane</keyword>
<keyword evidence="2" id="KW-0472">Membrane</keyword>